<proteinExistence type="predicted"/>
<evidence type="ECO:0000313" key="2">
    <source>
        <dbReference type="EMBL" id="CRL42778.1"/>
    </source>
</evidence>
<dbReference type="RefSeq" id="WP_055068794.1">
    <property type="nucleotide sequence ID" value="NZ_CP173697.1"/>
</dbReference>
<keyword evidence="3" id="KW-1185">Reference proteome</keyword>
<sequence>MKKKLLIVATVCASLFVVAPAVSVSAAEVESESQVQTIQNDDIGIAPCADEIVTKFRLYKKTKLQYRRWNQTRGYWVDKDWIDLN</sequence>
<feature type="chain" id="PRO_5005806747" evidence="1">
    <location>
        <begin position="27"/>
        <end position="85"/>
    </location>
</feature>
<accession>A0A0M6WZ72</accession>
<dbReference type="EMBL" id="CVRR01000082">
    <property type="protein sequence ID" value="CRL42778.1"/>
    <property type="molecule type" value="Genomic_DNA"/>
</dbReference>
<keyword evidence="1" id="KW-0732">Signal</keyword>
<organism evidence="2 3">
    <name type="scientific">Roseburia faecis</name>
    <dbReference type="NCBI Taxonomy" id="301302"/>
    <lineage>
        <taxon>Bacteria</taxon>
        <taxon>Bacillati</taxon>
        <taxon>Bacillota</taxon>
        <taxon>Clostridia</taxon>
        <taxon>Lachnospirales</taxon>
        <taxon>Lachnospiraceae</taxon>
        <taxon>Roseburia</taxon>
    </lineage>
</organism>
<dbReference type="AlphaFoldDB" id="A0A0M6WZ72"/>
<evidence type="ECO:0000313" key="3">
    <source>
        <dbReference type="Proteomes" id="UP000049979"/>
    </source>
</evidence>
<dbReference type="OrthoDB" id="2067472at2"/>
<gene>
    <name evidence="2" type="ORF">M72_16621</name>
</gene>
<dbReference type="Proteomes" id="UP000049979">
    <property type="component" value="Unassembled WGS sequence"/>
</dbReference>
<name>A0A0M6WZ72_9FIRM</name>
<protein>
    <submittedName>
        <fullName evidence="2">Uncharacterized protein</fullName>
    </submittedName>
</protein>
<evidence type="ECO:0000256" key="1">
    <source>
        <dbReference type="SAM" id="SignalP"/>
    </source>
</evidence>
<reference evidence="3" key="1">
    <citation type="submission" date="2015-05" db="EMBL/GenBank/DDBJ databases">
        <authorList>
            <consortium name="Pathogen Informatics"/>
        </authorList>
    </citation>
    <scope>NUCLEOTIDE SEQUENCE [LARGE SCALE GENOMIC DNA]</scope>
    <source>
        <strain evidence="3">M72</strain>
    </source>
</reference>
<feature type="signal peptide" evidence="1">
    <location>
        <begin position="1"/>
        <end position="26"/>
    </location>
</feature>